<dbReference type="CDD" id="cd02440">
    <property type="entry name" value="AdoMet_MTases"/>
    <property type="match status" value="1"/>
</dbReference>
<keyword evidence="5" id="KW-0812">Transmembrane</keyword>
<dbReference type="GO" id="GO:0010487">
    <property type="term" value="F:thermospermine synthase activity"/>
    <property type="evidence" value="ECO:0007669"/>
    <property type="project" value="TreeGrafter"/>
</dbReference>
<gene>
    <name evidence="7" type="ORF">GRX66_16955</name>
</gene>
<organism evidence="7 8">
    <name type="scientific">Halobacterium bonnevillei</name>
    <dbReference type="NCBI Taxonomy" id="2692200"/>
    <lineage>
        <taxon>Archaea</taxon>
        <taxon>Methanobacteriati</taxon>
        <taxon>Methanobacteriota</taxon>
        <taxon>Stenosarchaea group</taxon>
        <taxon>Halobacteria</taxon>
        <taxon>Halobacteriales</taxon>
        <taxon>Halobacteriaceae</taxon>
        <taxon>Halobacterium</taxon>
    </lineage>
</organism>
<feature type="transmembrane region" description="Helical" evidence="5">
    <location>
        <begin position="41"/>
        <end position="63"/>
    </location>
</feature>
<comment type="caution">
    <text evidence="7">The sequence shown here is derived from an EMBL/GenBank/DDBJ whole genome shotgun (WGS) entry which is preliminary data.</text>
</comment>
<dbReference type="Proteomes" id="UP000471521">
    <property type="component" value="Unassembled WGS sequence"/>
</dbReference>
<dbReference type="NCBIfam" id="NF037959">
    <property type="entry name" value="MFS_SpdSyn"/>
    <property type="match status" value="1"/>
</dbReference>
<feature type="domain" description="PABS" evidence="6">
    <location>
        <begin position="53"/>
        <end position="288"/>
    </location>
</feature>
<protein>
    <submittedName>
        <fullName evidence="7">Spermidine synthase</fullName>
    </submittedName>
</protein>
<evidence type="ECO:0000256" key="2">
    <source>
        <dbReference type="ARBA" id="ARBA00022679"/>
    </source>
</evidence>
<keyword evidence="5" id="KW-0472">Membrane</keyword>
<dbReference type="PROSITE" id="PS51006">
    <property type="entry name" value="PABS_2"/>
    <property type="match status" value="1"/>
</dbReference>
<evidence type="ECO:0000256" key="5">
    <source>
        <dbReference type="SAM" id="Phobius"/>
    </source>
</evidence>
<dbReference type="PANTHER" id="PTHR43317">
    <property type="entry name" value="THERMOSPERMINE SYNTHASE ACAULIS5"/>
    <property type="match status" value="1"/>
</dbReference>
<evidence type="ECO:0000256" key="4">
    <source>
        <dbReference type="PROSITE-ProRule" id="PRU00354"/>
    </source>
</evidence>
<feature type="transmembrane region" description="Helical" evidence="5">
    <location>
        <begin position="6"/>
        <end position="34"/>
    </location>
</feature>
<dbReference type="Pfam" id="PF01564">
    <property type="entry name" value="Spermine_synth"/>
    <property type="match status" value="1"/>
</dbReference>
<evidence type="ECO:0000256" key="3">
    <source>
        <dbReference type="ARBA" id="ARBA00023115"/>
    </source>
</evidence>
<dbReference type="RefSeq" id="WP_159527571.1">
    <property type="nucleotide sequence ID" value="NZ_WUUU01000218.1"/>
</dbReference>
<dbReference type="SUPFAM" id="SSF53335">
    <property type="entry name" value="S-adenosyl-L-methionine-dependent methyltransferases"/>
    <property type="match status" value="1"/>
</dbReference>
<reference evidence="7 8" key="1">
    <citation type="submission" date="2019-12" db="EMBL/GenBank/DDBJ databases">
        <title>Isolation and characterization of three novel carbon monoxide-oxidizing members of Halobacteria from salione crusts and soils.</title>
        <authorList>
            <person name="Myers M.R."/>
            <person name="King G.M."/>
        </authorList>
    </citation>
    <scope>NUCLEOTIDE SEQUENCE [LARGE SCALE GENOMIC DNA]</scope>
    <source>
        <strain evidence="7 8">PCN9</strain>
    </source>
</reference>
<evidence type="ECO:0000259" key="6">
    <source>
        <dbReference type="PROSITE" id="PS51006"/>
    </source>
</evidence>
<dbReference type="GO" id="GO:0006596">
    <property type="term" value="P:polyamine biosynthetic process"/>
    <property type="evidence" value="ECO:0007669"/>
    <property type="project" value="UniProtKB-UniRule"/>
</dbReference>
<comment type="similarity">
    <text evidence="1">Belongs to the spermidine/spermine synthase family.</text>
</comment>
<evidence type="ECO:0000256" key="1">
    <source>
        <dbReference type="ARBA" id="ARBA00007867"/>
    </source>
</evidence>
<evidence type="ECO:0000313" key="8">
    <source>
        <dbReference type="Proteomes" id="UP000471521"/>
    </source>
</evidence>
<dbReference type="EMBL" id="WUUU01000218">
    <property type="protein sequence ID" value="MXR22195.1"/>
    <property type="molecule type" value="Genomic_DNA"/>
</dbReference>
<keyword evidence="2 4" id="KW-0808">Transferase</keyword>
<keyword evidence="8" id="KW-1185">Reference proteome</keyword>
<dbReference type="InterPro" id="IPR029063">
    <property type="entry name" value="SAM-dependent_MTases_sf"/>
</dbReference>
<evidence type="ECO:0000313" key="7">
    <source>
        <dbReference type="EMBL" id="MXR22195.1"/>
    </source>
</evidence>
<feature type="active site" description="Proton acceptor" evidence="4">
    <location>
        <position position="201"/>
    </location>
</feature>
<accession>A0A6B0SKL0</accession>
<dbReference type="PANTHER" id="PTHR43317:SF1">
    <property type="entry name" value="THERMOSPERMINE SYNTHASE ACAULIS5"/>
    <property type="match status" value="1"/>
</dbReference>
<name>A0A6B0SKL0_9EURY</name>
<sequence length="373" mass="40009">LGSFGTTFVLIPAFDVVTIAAFYGGVLLAAAVVVADPTPLAAAKIGVAVLVVFSAAVVGIYGVDVGEDTIYTDQTAYSELRVGEDDGVRTLYLDGVRHSATYTDGRDGYVFEYSKYAHIPMLYDDDVEDVLFVGGGGFSGPKRFAAEYDVDIDVVEIDPGVVYAARAHFGVSEGPNFDIHVMDGRRFLESTDEEYDLVVLDAYQRSSVPFHLTTVEFMDLVNDRLDDDGSVVANVISARSGDGSEFFRAQFKTMQEAFPNVYAFPTSETDSLQNIELVATKGQARSQAELEALAAERDVGIDLTGEVQNYTPPSEVDTSDVPVLTDEHAPVDALLQGQVGKEYVVLENESTTTSEAVGGPSVDGQLNVARATA</sequence>
<dbReference type="InterPro" id="IPR030374">
    <property type="entry name" value="PABS"/>
</dbReference>
<dbReference type="OrthoDB" id="10538at2157"/>
<proteinExistence type="inferred from homology"/>
<feature type="non-terminal residue" evidence="7">
    <location>
        <position position="1"/>
    </location>
</feature>
<dbReference type="AlphaFoldDB" id="A0A6B0SKL0"/>
<keyword evidence="3 4" id="KW-0620">Polyamine biosynthesis</keyword>
<dbReference type="Gene3D" id="3.40.50.150">
    <property type="entry name" value="Vaccinia Virus protein VP39"/>
    <property type="match status" value="1"/>
</dbReference>
<keyword evidence="5" id="KW-1133">Transmembrane helix</keyword>